<evidence type="ECO:0000313" key="3">
    <source>
        <dbReference type="WBParaSite" id="Hba_06730"/>
    </source>
</evidence>
<sequence length="48" mass="5514">MRNECNGTCQDRSNLYRNGGISSVSILANQQESQPNTERYPWKHVFPS</sequence>
<evidence type="ECO:0000256" key="1">
    <source>
        <dbReference type="SAM" id="MobiDB-lite"/>
    </source>
</evidence>
<feature type="region of interest" description="Disordered" evidence="1">
    <location>
        <begin position="29"/>
        <end position="48"/>
    </location>
</feature>
<dbReference type="WBParaSite" id="Hba_06730">
    <property type="protein sequence ID" value="Hba_06730"/>
    <property type="gene ID" value="Hba_06730"/>
</dbReference>
<reference evidence="3" key="1">
    <citation type="submission" date="2016-11" db="UniProtKB">
        <authorList>
            <consortium name="WormBaseParasite"/>
        </authorList>
    </citation>
    <scope>IDENTIFICATION</scope>
</reference>
<evidence type="ECO:0000313" key="2">
    <source>
        <dbReference type="Proteomes" id="UP000095283"/>
    </source>
</evidence>
<name>A0A1I7WNK5_HETBA</name>
<dbReference type="AlphaFoldDB" id="A0A1I7WNK5"/>
<accession>A0A1I7WNK5</accession>
<organism evidence="2 3">
    <name type="scientific">Heterorhabditis bacteriophora</name>
    <name type="common">Entomopathogenic nematode worm</name>
    <dbReference type="NCBI Taxonomy" id="37862"/>
    <lineage>
        <taxon>Eukaryota</taxon>
        <taxon>Metazoa</taxon>
        <taxon>Ecdysozoa</taxon>
        <taxon>Nematoda</taxon>
        <taxon>Chromadorea</taxon>
        <taxon>Rhabditida</taxon>
        <taxon>Rhabditina</taxon>
        <taxon>Rhabditomorpha</taxon>
        <taxon>Strongyloidea</taxon>
        <taxon>Heterorhabditidae</taxon>
        <taxon>Heterorhabditis</taxon>
    </lineage>
</organism>
<protein>
    <submittedName>
        <fullName evidence="3">Uncharacterized protein</fullName>
    </submittedName>
</protein>
<keyword evidence="2" id="KW-1185">Reference proteome</keyword>
<dbReference type="Proteomes" id="UP000095283">
    <property type="component" value="Unplaced"/>
</dbReference>
<proteinExistence type="predicted"/>